<evidence type="ECO:0000256" key="8">
    <source>
        <dbReference type="RuleBase" id="RU365088"/>
    </source>
</evidence>
<feature type="domain" description="Major facilitator superfamily (MFS) profile" evidence="9">
    <location>
        <begin position="9"/>
        <end position="391"/>
    </location>
</feature>
<evidence type="ECO:0000256" key="2">
    <source>
        <dbReference type="ARBA" id="ARBA00006236"/>
    </source>
</evidence>
<reference evidence="10 11" key="1">
    <citation type="submission" date="2018-06" db="EMBL/GenBank/DDBJ databases">
        <authorList>
            <consortium name="Pathogen Informatics"/>
            <person name="Doyle S."/>
        </authorList>
    </citation>
    <scope>NUCLEOTIDE SEQUENCE [LARGE SCALE GENOMIC DNA]</scope>
    <source>
        <strain evidence="10 11">NCTC7582</strain>
    </source>
</reference>
<feature type="transmembrane region" description="Helical" evidence="8">
    <location>
        <begin position="100"/>
        <end position="121"/>
    </location>
</feature>
<dbReference type="Gene3D" id="1.20.1720.10">
    <property type="entry name" value="Multidrug resistance protein D"/>
    <property type="match status" value="1"/>
</dbReference>
<dbReference type="InterPro" id="IPR020846">
    <property type="entry name" value="MFS_dom"/>
</dbReference>
<dbReference type="PANTHER" id="PTHR23502:SF137">
    <property type="entry name" value="MAJOR FACILITATOR SUPERFAMILY (MFS) TRANSPORTER-RELATED"/>
    <property type="match status" value="1"/>
</dbReference>
<evidence type="ECO:0000313" key="11">
    <source>
        <dbReference type="Proteomes" id="UP000251431"/>
    </source>
</evidence>
<dbReference type="PROSITE" id="PS50850">
    <property type="entry name" value="MFS"/>
    <property type="match status" value="1"/>
</dbReference>
<dbReference type="GO" id="GO:0042910">
    <property type="term" value="F:xenobiotic transmembrane transporter activity"/>
    <property type="evidence" value="ECO:0007669"/>
    <property type="project" value="InterPro"/>
</dbReference>
<evidence type="ECO:0000259" key="9">
    <source>
        <dbReference type="PROSITE" id="PS50850"/>
    </source>
</evidence>
<feature type="transmembrane region" description="Helical" evidence="8">
    <location>
        <begin position="133"/>
        <end position="155"/>
    </location>
</feature>
<comment type="similarity">
    <text evidence="2 8">Belongs to the major facilitator superfamily. Bcr/CmlA family.</text>
</comment>
<feature type="transmembrane region" description="Helical" evidence="8">
    <location>
        <begin position="305"/>
        <end position="332"/>
    </location>
</feature>
<feature type="transmembrane region" description="Helical" evidence="8">
    <location>
        <begin position="204"/>
        <end position="225"/>
    </location>
</feature>
<sequence>MLKKQAVPSLLLMIVLVAFPQISETIYTPSLPDIAAALDVANSSVQLTLSIYFIGFAFGVFCWGWISDFIGRRPAMLGGLIFYGIGSLLCFYAETIPFLLASRLLQAFGAATGSIITQTILRESVTGSQRHAMFAQISAVIAFTPAIGPLIGGWVDQALGFRAVFFVLVIMSILLFIYAYCRLPETTNPATRQRTAIWPVVKRIFASPIVLVYGLLIGGINGVLFSYYAEAPFIFIEHFQLSPGLYGFLGIIVALASIIGAMISKRLVISHSPQKIIHVGCLVMLGGTLLLTIVCTLPLHASMMAIGMLITIFITLLGSGIALPNCLSLALVDFQDVIGTAGAIFSLGYYLLVSAITSGMSLLHNGSLLTMPLYFLGLSLIMWLCGRKFIR</sequence>
<dbReference type="GO" id="GO:1990961">
    <property type="term" value="P:xenobiotic detoxification by transmembrane export across the plasma membrane"/>
    <property type="evidence" value="ECO:0007669"/>
    <property type="project" value="InterPro"/>
</dbReference>
<dbReference type="STRING" id="1421.A2J09_05315"/>
<evidence type="ECO:0000313" key="10">
    <source>
        <dbReference type="EMBL" id="SPU00767.1"/>
    </source>
</evidence>
<feature type="transmembrane region" description="Helical" evidence="8">
    <location>
        <begin position="245"/>
        <end position="264"/>
    </location>
</feature>
<dbReference type="AlphaFoldDB" id="A0A2X0YZM7"/>
<dbReference type="Pfam" id="PF07690">
    <property type="entry name" value="MFS_1"/>
    <property type="match status" value="1"/>
</dbReference>
<dbReference type="GO" id="GO:0005886">
    <property type="term" value="C:plasma membrane"/>
    <property type="evidence" value="ECO:0007669"/>
    <property type="project" value="UniProtKB-SubCell"/>
</dbReference>
<gene>
    <name evidence="10" type="primary">bcr</name>
    <name evidence="10" type="ORF">NCTC7582_03566</name>
</gene>
<feature type="transmembrane region" description="Helical" evidence="8">
    <location>
        <begin position="75"/>
        <end position="94"/>
    </location>
</feature>
<dbReference type="PANTHER" id="PTHR23502">
    <property type="entry name" value="MAJOR FACILITATOR SUPERFAMILY"/>
    <property type="match status" value="1"/>
</dbReference>
<organism evidence="10 11">
    <name type="scientific">Lysinibacillus capsici</name>
    <dbReference type="NCBI Taxonomy" id="2115968"/>
    <lineage>
        <taxon>Bacteria</taxon>
        <taxon>Bacillati</taxon>
        <taxon>Bacillota</taxon>
        <taxon>Bacilli</taxon>
        <taxon>Bacillales</taxon>
        <taxon>Bacillaceae</taxon>
        <taxon>Lysinibacillus</taxon>
    </lineage>
</organism>
<evidence type="ECO:0000256" key="1">
    <source>
        <dbReference type="ARBA" id="ARBA00004651"/>
    </source>
</evidence>
<dbReference type="SUPFAM" id="SSF103473">
    <property type="entry name" value="MFS general substrate transporter"/>
    <property type="match status" value="1"/>
</dbReference>
<keyword evidence="5 8" id="KW-0812">Transmembrane</keyword>
<feature type="transmembrane region" description="Helical" evidence="8">
    <location>
        <begin position="344"/>
        <end position="363"/>
    </location>
</feature>
<dbReference type="EMBL" id="UAQE01000001">
    <property type="protein sequence ID" value="SPU00767.1"/>
    <property type="molecule type" value="Genomic_DNA"/>
</dbReference>
<keyword evidence="4 8" id="KW-1003">Cell membrane</keyword>
<dbReference type="NCBIfam" id="TIGR00710">
    <property type="entry name" value="efflux_Bcr_CflA"/>
    <property type="match status" value="1"/>
</dbReference>
<evidence type="ECO:0000256" key="7">
    <source>
        <dbReference type="ARBA" id="ARBA00023136"/>
    </source>
</evidence>
<evidence type="ECO:0000256" key="5">
    <source>
        <dbReference type="ARBA" id="ARBA00022692"/>
    </source>
</evidence>
<evidence type="ECO:0000256" key="6">
    <source>
        <dbReference type="ARBA" id="ARBA00022989"/>
    </source>
</evidence>
<name>A0A2X0YZM7_9BACI</name>
<comment type="subcellular location">
    <subcellularLocation>
        <location evidence="1 8">Cell membrane</location>
        <topology evidence="1 8">Multi-pass membrane protein</topology>
    </subcellularLocation>
</comment>
<feature type="transmembrane region" description="Helical" evidence="8">
    <location>
        <begin position="369"/>
        <end position="386"/>
    </location>
</feature>
<dbReference type="InterPro" id="IPR004812">
    <property type="entry name" value="Efflux_drug-R_Bcr/CmlA"/>
</dbReference>
<dbReference type="CDD" id="cd17320">
    <property type="entry name" value="MFS_MdfA_MDR_like"/>
    <property type="match status" value="1"/>
</dbReference>
<comment type="caution">
    <text evidence="8">Lacks conserved residue(s) required for the propagation of feature annotation.</text>
</comment>
<dbReference type="Proteomes" id="UP000251431">
    <property type="component" value="Unassembled WGS sequence"/>
</dbReference>
<keyword evidence="3 8" id="KW-0813">Transport</keyword>
<accession>A0A2X0YZM7</accession>
<feature type="transmembrane region" description="Helical" evidence="8">
    <location>
        <begin position="161"/>
        <end position="183"/>
    </location>
</feature>
<proteinExistence type="inferred from homology"/>
<dbReference type="InterPro" id="IPR011701">
    <property type="entry name" value="MFS"/>
</dbReference>
<protein>
    <recommendedName>
        <fullName evidence="8">Bcr/CflA family efflux transporter</fullName>
    </recommendedName>
</protein>
<evidence type="ECO:0000256" key="3">
    <source>
        <dbReference type="ARBA" id="ARBA00022448"/>
    </source>
</evidence>
<feature type="transmembrane region" description="Helical" evidence="8">
    <location>
        <begin position="276"/>
        <end position="299"/>
    </location>
</feature>
<keyword evidence="7 8" id="KW-0472">Membrane</keyword>
<feature type="transmembrane region" description="Helical" evidence="8">
    <location>
        <begin position="49"/>
        <end position="66"/>
    </location>
</feature>
<dbReference type="PRINTS" id="PR01036">
    <property type="entry name" value="TCRTETB"/>
</dbReference>
<dbReference type="FunFam" id="1.20.1720.10:FF:000005">
    <property type="entry name" value="Bcr/CflA family efflux transporter"/>
    <property type="match status" value="1"/>
</dbReference>
<dbReference type="InterPro" id="IPR036259">
    <property type="entry name" value="MFS_trans_sf"/>
</dbReference>
<keyword evidence="6 8" id="KW-1133">Transmembrane helix</keyword>
<evidence type="ECO:0000256" key="4">
    <source>
        <dbReference type="ARBA" id="ARBA00022475"/>
    </source>
</evidence>